<dbReference type="InterPro" id="IPR052048">
    <property type="entry name" value="ST_Response_Regulator"/>
</dbReference>
<keyword evidence="4" id="KW-1185">Reference proteome</keyword>
<organism evidence="3 4">
    <name type="scientific">Viridibacterium curvum</name>
    <dbReference type="NCBI Taxonomy" id="1101404"/>
    <lineage>
        <taxon>Bacteria</taxon>
        <taxon>Pseudomonadati</taxon>
        <taxon>Pseudomonadota</taxon>
        <taxon>Betaproteobacteria</taxon>
        <taxon>Rhodocyclales</taxon>
        <taxon>Rhodocyclaceae</taxon>
        <taxon>Viridibacterium</taxon>
    </lineage>
</organism>
<dbReference type="EMBL" id="BAABLD010000008">
    <property type="protein sequence ID" value="GAA5166882.1"/>
    <property type="molecule type" value="Genomic_DNA"/>
</dbReference>
<dbReference type="Gene3D" id="3.40.50.2300">
    <property type="match status" value="1"/>
</dbReference>
<keyword evidence="1" id="KW-0597">Phosphoprotein</keyword>
<evidence type="ECO:0000259" key="2">
    <source>
        <dbReference type="PROSITE" id="PS50110"/>
    </source>
</evidence>
<dbReference type="SMART" id="SM00448">
    <property type="entry name" value="REC"/>
    <property type="match status" value="1"/>
</dbReference>
<sequence length="124" mass="13598">MSRLKMMVVDDSNIIRNKIARSLSTHNIDIVATACNGEEAVKQFAENDPDIVTMDLTMPRMDGLECIRELKKRKPSTRILVVSALADKSTAIQALKEGALGFVCKPFTEDDLSDAMNELLAGDA</sequence>
<dbReference type="Pfam" id="PF00072">
    <property type="entry name" value="Response_reg"/>
    <property type="match status" value="1"/>
</dbReference>
<dbReference type="PANTHER" id="PTHR43228:SF1">
    <property type="entry name" value="TWO-COMPONENT RESPONSE REGULATOR ARR22"/>
    <property type="match status" value="1"/>
</dbReference>
<dbReference type="SUPFAM" id="SSF52172">
    <property type="entry name" value="CheY-like"/>
    <property type="match status" value="1"/>
</dbReference>
<dbReference type="PANTHER" id="PTHR43228">
    <property type="entry name" value="TWO-COMPONENT RESPONSE REGULATOR"/>
    <property type="match status" value="1"/>
</dbReference>
<accession>A0ABP9QSL3</accession>
<reference evidence="4" key="1">
    <citation type="journal article" date="2019" name="Int. J. Syst. Evol. Microbiol.">
        <title>The Global Catalogue of Microorganisms (GCM) 10K type strain sequencing project: providing services to taxonomists for standard genome sequencing and annotation.</title>
        <authorList>
            <consortium name="The Broad Institute Genomics Platform"/>
            <consortium name="The Broad Institute Genome Sequencing Center for Infectious Disease"/>
            <person name="Wu L."/>
            <person name="Ma J."/>
        </authorList>
    </citation>
    <scope>NUCLEOTIDE SEQUENCE [LARGE SCALE GENOMIC DNA]</scope>
    <source>
        <strain evidence="4">JCM 18715</strain>
    </source>
</reference>
<dbReference type="InterPro" id="IPR011006">
    <property type="entry name" value="CheY-like_superfamily"/>
</dbReference>
<evidence type="ECO:0000313" key="4">
    <source>
        <dbReference type="Proteomes" id="UP001500547"/>
    </source>
</evidence>
<protein>
    <submittedName>
        <fullName evidence="3">Response regulator</fullName>
    </submittedName>
</protein>
<feature type="domain" description="Response regulatory" evidence="2">
    <location>
        <begin position="5"/>
        <end position="120"/>
    </location>
</feature>
<dbReference type="Proteomes" id="UP001500547">
    <property type="component" value="Unassembled WGS sequence"/>
</dbReference>
<name>A0ABP9QSL3_9RHOO</name>
<evidence type="ECO:0000256" key="1">
    <source>
        <dbReference type="PROSITE-ProRule" id="PRU00169"/>
    </source>
</evidence>
<evidence type="ECO:0000313" key="3">
    <source>
        <dbReference type="EMBL" id="GAA5166882.1"/>
    </source>
</evidence>
<dbReference type="InterPro" id="IPR001789">
    <property type="entry name" value="Sig_transdc_resp-reg_receiver"/>
</dbReference>
<dbReference type="RefSeq" id="WP_345533274.1">
    <property type="nucleotide sequence ID" value="NZ_BAABLD010000008.1"/>
</dbReference>
<comment type="caution">
    <text evidence="3">The sequence shown here is derived from an EMBL/GenBank/DDBJ whole genome shotgun (WGS) entry which is preliminary data.</text>
</comment>
<proteinExistence type="predicted"/>
<dbReference type="PROSITE" id="PS50110">
    <property type="entry name" value="RESPONSE_REGULATORY"/>
    <property type="match status" value="1"/>
</dbReference>
<feature type="modified residue" description="4-aspartylphosphate" evidence="1">
    <location>
        <position position="55"/>
    </location>
</feature>
<gene>
    <name evidence="3" type="ORF">GCM10025770_24620</name>
</gene>